<evidence type="ECO:0000256" key="1">
    <source>
        <dbReference type="ARBA" id="ARBA00022491"/>
    </source>
</evidence>
<accession>A0ABT9B545</accession>
<dbReference type="EMBL" id="JAUQSY010000001">
    <property type="protein sequence ID" value="MDO7873396.1"/>
    <property type="molecule type" value="Genomic_DNA"/>
</dbReference>
<dbReference type="PRINTS" id="PR00455">
    <property type="entry name" value="HTHTETR"/>
</dbReference>
<dbReference type="RefSeq" id="WP_305004711.1">
    <property type="nucleotide sequence ID" value="NZ_JAUQSY010000001.1"/>
</dbReference>
<sequence>MDIKDRILSRSSALFLQNGIKSVSMDDIATELGISKKTLYKWFANKDELVHAVVDTRMCENQSECIAVSAPAVDAIDEMLRLSRWADEQFTGIHPSIFHDMRKFYPSAWQLFKGHKNTFILQRIEENLRRGVAEGLFRADLDVDVLARYNLAHIDLVFDTELFPANRFSPQRVNHVLDEHFLLGIVTPRGLQQLQQYRANPSA</sequence>
<evidence type="ECO:0000256" key="3">
    <source>
        <dbReference type="ARBA" id="ARBA00023125"/>
    </source>
</evidence>
<dbReference type="InterPro" id="IPR001647">
    <property type="entry name" value="HTH_TetR"/>
</dbReference>
<dbReference type="PANTHER" id="PTHR30055">
    <property type="entry name" value="HTH-TYPE TRANSCRIPTIONAL REGULATOR RUTR"/>
    <property type="match status" value="1"/>
</dbReference>
<feature type="domain" description="HTH tetR-type" evidence="6">
    <location>
        <begin position="1"/>
        <end position="61"/>
    </location>
</feature>
<evidence type="ECO:0000256" key="4">
    <source>
        <dbReference type="ARBA" id="ARBA00023163"/>
    </source>
</evidence>
<evidence type="ECO:0000256" key="2">
    <source>
        <dbReference type="ARBA" id="ARBA00023015"/>
    </source>
</evidence>
<organism evidence="7 8">
    <name type="scientific">Hymenobacter aranciens</name>
    <dbReference type="NCBI Taxonomy" id="3063996"/>
    <lineage>
        <taxon>Bacteria</taxon>
        <taxon>Pseudomonadati</taxon>
        <taxon>Bacteroidota</taxon>
        <taxon>Cytophagia</taxon>
        <taxon>Cytophagales</taxon>
        <taxon>Hymenobacteraceae</taxon>
        <taxon>Hymenobacter</taxon>
    </lineage>
</organism>
<dbReference type="InterPro" id="IPR050109">
    <property type="entry name" value="HTH-type_TetR-like_transc_reg"/>
</dbReference>
<keyword evidence="3 5" id="KW-0238">DNA-binding</keyword>
<dbReference type="SUPFAM" id="SSF48498">
    <property type="entry name" value="Tetracyclin repressor-like, C-terminal domain"/>
    <property type="match status" value="1"/>
</dbReference>
<dbReference type="InterPro" id="IPR009057">
    <property type="entry name" value="Homeodomain-like_sf"/>
</dbReference>
<keyword evidence="4" id="KW-0804">Transcription</keyword>
<dbReference type="PANTHER" id="PTHR30055:SF175">
    <property type="entry name" value="HTH-TYPE TRANSCRIPTIONAL REPRESSOR KSTR2"/>
    <property type="match status" value="1"/>
</dbReference>
<dbReference type="Pfam" id="PF00440">
    <property type="entry name" value="TetR_N"/>
    <property type="match status" value="1"/>
</dbReference>
<evidence type="ECO:0000256" key="5">
    <source>
        <dbReference type="PROSITE-ProRule" id="PRU00335"/>
    </source>
</evidence>
<gene>
    <name evidence="7" type="ORF">Q5H93_01540</name>
</gene>
<feature type="DNA-binding region" description="H-T-H motif" evidence="5">
    <location>
        <begin position="24"/>
        <end position="43"/>
    </location>
</feature>
<dbReference type="Proteomes" id="UP001176429">
    <property type="component" value="Unassembled WGS sequence"/>
</dbReference>
<reference evidence="7" key="1">
    <citation type="submission" date="2023-07" db="EMBL/GenBank/DDBJ databases">
        <authorList>
            <person name="Kim M.K."/>
        </authorList>
    </citation>
    <scope>NUCLEOTIDE SEQUENCE</scope>
    <source>
        <strain evidence="7">ASUV-10-1</strain>
    </source>
</reference>
<dbReference type="PROSITE" id="PS50977">
    <property type="entry name" value="HTH_TETR_2"/>
    <property type="match status" value="1"/>
</dbReference>
<keyword evidence="8" id="KW-1185">Reference proteome</keyword>
<keyword evidence="2" id="KW-0805">Transcription regulation</keyword>
<evidence type="ECO:0000313" key="8">
    <source>
        <dbReference type="Proteomes" id="UP001176429"/>
    </source>
</evidence>
<dbReference type="InterPro" id="IPR036271">
    <property type="entry name" value="Tet_transcr_reg_TetR-rel_C_sf"/>
</dbReference>
<protein>
    <submittedName>
        <fullName evidence="7">TetR/AcrR family transcriptional regulator</fullName>
    </submittedName>
</protein>
<name>A0ABT9B545_9BACT</name>
<dbReference type="Gene3D" id="1.10.357.10">
    <property type="entry name" value="Tetracycline Repressor, domain 2"/>
    <property type="match status" value="1"/>
</dbReference>
<evidence type="ECO:0000313" key="7">
    <source>
        <dbReference type="EMBL" id="MDO7873396.1"/>
    </source>
</evidence>
<keyword evidence="1" id="KW-0678">Repressor</keyword>
<dbReference type="SUPFAM" id="SSF46689">
    <property type="entry name" value="Homeodomain-like"/>
    <property type="match status" value="1"/>
</dbReference>
<comment type="caution">
    <text evidence="7">The sequence shown here is derived from an EMBL/GenBank/DDBJ whole genome shotgun (WGS) entry which is preliminary data.</text>
</comment>
<evidence type="ECO:0000259" key="6">
    <source>
        <dbReference type="PROSITE" id="PS50977"/>
    </source>
</evidence>
<proteinExistence type="predicted"/>